<evidence type="ECO:0000256" key="3">
    <source>
        <dbReference type="ARBA" id="ARBA00022448"/>
    </source>
</evidence>
<feature type="transmembrane region" description="Helical" evidence="15">
    <location>
        <begin position="55"/>
        <end position="74"/>
    </location>
</feature>
<feature type="transmembrane region" description="Helical" evidence="15">
    <location>
        <begin position="196"/>
        <end position="218"/>
    </location>
</feature>
<dbReference type="PRINTS" id="PR00171">
    <property type="entry name" value="SUGRTRNSPORT"/>
</dbReference>
<sequence length="525" mass="56710">MAFDAVTSDPKRPATALAIPMPEGNAPVAPFTQILTPLARNAPEEVAPPPPVTRLVYTSVMLAVITVMHLGWSLPQVNLSTFNNQADCDARPVQPGTCLMFPGHTKSEWLAVVNVWVAGGILGAFSSGPISDRFGRKKAILANCVTMIIAAVIQASAPSLPVFVVGRGIGGLASGTAATLYNSYINEVSPPHLRGMFGSGYAFAGSTGTFLVYISFFFADTSSGWRYIAGFPIIIASVVLFFGQKHMVESPSWLLLNGQQEEAKRVLASLYGEENVHVALKWIVAKRTGFSQRSRSVNVSAYDPESQLNLPVKQEESVSSPWKALFSKRYRRQTILAVHLALTAQFTGINAVFFYSSIIFKTAGVADGRIGNLVVGIVFLLPTFFMTVVIPRFGNRNMFLTGHVLILIASIGLVLSLSFGVSTLSIVFVGLHVFGFSFGFNCVAFPTGASLFPDAIRGVGTSLMMLVNWIGILIIGICFPYISSALGELSFVPFAAFTVYVLIFMYKFLPHTTGKTNDEIQKLFA</sequence>
<gene>
    <name evidence="17" type="ORF">Poli38472_001155</name>
</gene>
<evidence type="ECO:0000256" key="2">
    <source>
        <dbReference type="ARBA" id="ARBA00011738"/>
    </source>
</evidence>
<evidence type="ECO:0000259" key="16">
    <source>
        <dbReference type="PROSITE" id="PS50850"/>
    </source>
</evidence>
<dbReference type="PROSITE" id="PS00217">
    <property type="entry name" value="SUGAR_TRANSPORT_2"/>
    <property type="match status" value="1"/>
</dbReference>
<evidence type="ECO:0000256" key="14">
    <source>
        <dbReference type="RuleBase" id="RU003346"/>
    </source>
</evidence>
<evidence type="ECO:0000256" key="13">
    <source>
        <dbReference type="ARBA" id="ARBA00044780"/>
    </source>
</evidence>
<accession>A0A8K1FQ34</accession>
<feature type="domain" description="Major facilitator superfamily (MFS) profile" evidence="16">
    <location>
        <begin position="64"/>
        <end position="513"/>
    </location>
</feature>
<feature type="transmembrane region" description="Helical" evidence="15">
    <location>
        <begin position="163"/>
        <end position="184"/>
    </location>
</feature>
<evidence type="ECO:0000256" key="9">
    <source>
        <dbReference type="ARBA" id="ARBA00044656"/>
    </source>
</evidence>
<comment type="catalytic activity">
    <reaction evidence="8">
        <text>D-glucose(out) = D-glucose(in)</text>
        <dbReference type="Rhea" id="RHEA:60376"/>
        <dbReference type="ChEBI" id="CHEBI:4167"/>
    </reaction>
    <physiologicalReaction direction="left-to-right" evidence="8">
        <dbReference type="Rhea" id="RHEA:60377"/>
    </physiologicalReaction>
</comment>
<protein>
    <recommendedName>
        <fullName evidence="13">Hexose transporter 1</fullName>
    </recommendedName>
</protein>
<evidence type="ECO:0000256" key="11">
    <source>
        <dbReference type="ARBA" id="ARBA00044668"/>
    </source>
</evidence>
<dbReference type="InterPro" id="IPR005828">
    <property type="entry name" value="MFS_sugar_transport-like"/>
</dbReference>
<dbReference type="PROSITE" id="PS50850">
    <property type="entry name" value="MFS"/>
    <property type="match status" value="1"/>
</dbReference>
<evidence type="ECO:0000256" key="5">
    <source>
        <dbReference type="ARBA" id="ARBA00022989"/>
    </source>
</evidence>
<dbReference type="InterPro" id="IPR045263">
    <property type="entry name" value="GLUT"/>
</dbReference>
<feature type="transmembrane region" description="Helical" evidence="15">
    <location>
        <begin position="426"/>
        <end position="451"/>
    </location>
</feature>
<feature type="transmembrane region" description="Helical" evidence="15">
    <location>
        <begin position="370"/>
        <end position="391"/>
    </location>
</feature>
<dbReference type="AlphaFoldDB" id="A0A8K1FQ34"/>
<dbReference type="InterPro" id="IPR005829">
    <property type="entry name" value="Sugar_transporter_CS"/>
</dbReference>
<keyword evidence="6 15" id="KW-0472">Membrane</keyword>
<evidence type="ECO:0000256" key="7">
    <source>
        <dbReference type="ARBA" id="ARBA00044637"/>
    </source>
</evidence>
<keyword evidence="18" id="KW-1185">Reference proteome</keyword>
<evidence type="ECO:0000256" key="10">
    <source>
        <dbReference type="ARBA" id="ARBA00044662"/>
    </source>
</evidence>
<evidence type="ECO:0000313" key="18">
    <source>
        <dbReference type="Proteomes" id="UP000794436"/>
    </source>
</evidence>
<evidence type="ECO:0000256" key="4">
    <source>
        <dbReference type="ARBA" id="ARBA00022692"/>
    </source>
</evidence>
<dbReference type="EMBL" id="SPLM01000001">
    <property type="protein sequence ID" value="TMW68999.1"/>
    <property type="molecule type" value="Genomic_DNA"/>
</dbReference>
<dbReference type="SUPFAM" id="SSF103473">
    <property type="entry name" value="MFS general substrate transporter"/>
    <property type="match status" value="1"/>
</dbReference>
<evidence type="ECO:0000256" key="8">
    <source>
        <dbReference type="ARBA" id="ARBA00044648"/>
    </source>
</evidence>
<comment type="subcellular location">
    <subcellularLocation>
        <location evidence="1">Membrane</location>
        <topology evidence="1">Multi-pass membrane protein</topology>
    </subcellularLocation>
</comment>
<name>A0A8K1FQ34_PYTOL</name>
<dbReference type="GO" id="GO:0016020">
    <property type="term" value="C:membrane"/>
    <property type="evidence" value="ECO:0007669"/>
    <property type="project" value="UniProtKB-SubCell"/>
</dbReference>
<dbReference type="InterPro" id="IPR003663">
    <property type="entry name" value="Sugar/inositol_transpt"/>
</dbReference>
<dbReference type="PROSITE" id="PS00216">
    <property type="entry name" value="SUGAR_TRANSPORT_1"/>
    <property type="match status" value="1"/>
</dbReference>
<proteinExistence type="inferred from homology"/>
<feature type="transmembrane region" description="Helical" evidence="15">
    <location>
        <begin position="109"/>
        <end position="127"/>
    </location>
</feature>
<comment type="catalytic activity">
    <reaction evidence="11">
        <text>D-glucosamine(out) = D-glucosamine(in)</text>
        <dbReference type="Rhea" id="RHEA:78423"/>
        <dbReference type="ChEBI" id="CHEBI:58723"/>
    </reaction>
    <physiologicalReaction direction="left-to-right" evidence="11">
        <dbReference type="Rhea" id="RHEA:78424"/>
    </physiologicalReaction>
</comment>
<feature type="transmembrane region" description="Helical" evidence="15">
    <location>
        <begin position="139"/>
        <end position="157"/>
    </location>
</feature>
<dbReference type="InterPro" id="IPR020846">
    <property type="entry name" value="MFS_dom"/>
</dbReference>
<comment type="catalytic activity">
    <reaction evidence="10">
        <text>D-mannose(out) = D-mannose(in)</text>
        <dbReference type="Rhea" id="RHEA:78391"/>
        <dbReference type="ChEBI" id="CHEBI:4208"/>
    </reaction>
    <physiologicalReaction direction="left-to-right" evidence="10">
        <dbReference type="Rhea" id="RHEA:78392"/>
    </physiologicalReaction>
</comment>
<comment type="catalytic activity">
    <reaction evidence="12">
        <text>D-fructose(out) = D-fructose(in)</text>
        <dbReference type="Rhea" id="RHEA:60372"/>
        <dbReference type="ChEBI" id="CHEBI:37721"/>
    </reaction>
    <physiologicalReaction direction="left-to-right" evidence="12">
        <dbReference type="Rhea" id="RHEA:60373"/>
    </physiologicalReaction>
</comment>
<comment type="subunit">
    <text evidence="2">Homodimer.</text>
</comment>
<dbReference type="InterPro" id="IPR036259">
    <property type="entry name" value="MFS_trans_sf"/>
</dbReference>
<evidence type="ECO:0000256" key="1">
    <source>
        <dbReference type="ARBA" id="ARBA00004141"/>
    </source>
</evidence>
<evidence type="ECO:0000256" key="15">
    <source>
        <dbReference type="SAM" id="Phobius"/>
    </source>
</evidence>
<reference evidence="17" key="1">
    <citation type="submission" date="2019-03" db="EMBL/GenBank/DDBJ databases">
        <title>Long read genome sequence of the mycoparasitic Pythium oligandrum ATCC 38472 isolated from sugarbeet rhizosphere.</title>
        <authorList>
            <person name="Gaulin E."/>
        </authorList>
    </citation>
    <scope>NUCLEOTIDE SEQUENCE</scope>
    <source>
        <strain evidence="17">ATCC 38472_TT</strain>
    </source>
</reference>
<dbReference type="Gene3D" id="1.20.1250.20">
    <property type="entry name" value="MFS general substrate transporter like domains"/>
    <property type="match status" value="1"/>
</dbReference>
<keyword evidence="4 15" id="KW-0812">Transmembrane</keyword>
<feature type="transmembrane region" description="Helical" evidence="15">
    <location>
        <begin position="463"/>
        <end position="483"/>
    </location>
</feature>
<keyword evidence="3 14" id="KW-0813">Transport</keyword>
<evidence type="ECO:0000256" key="12">
    <source>
        <dbReference type="ARBA" id="ARBA00044710"/>
    </source>
</evidence>
<comment type="caution">
    <text evidence="17">The sequence shown here is derived from an EMBL/GenBank/DDBJ whole genome shotgun (WGS) entry which is preliminary data.</text>
</comment>
<dbReference type="Pfam" id="PF00083">
    <property type="entry name" value="Sugar_tr"/>
    <property type="match status" value="1"/>
</dbReference>
<organism evidence="17 18">
    <name type="scientific">Pythium oligandrum</name>
    <name type="common">Mycoparasitic fungus</name>
    <dbReference type="NCBI Taxonomy" id="41045"/>
    <lineage>
        <taxon>Eukaryota</taxon>
        <taxon>Sar</taxon>
        <taxon>Stramenopiles</taxon>
        <taxon>Oomycota</taxon>
        <taxon>Peronosporomycetes</taxon>
        <taxon>Pythiales</taxon>
        <taxon>Pythiaceae</taxon>
        <taxon>Pythium</taxon>
    </lineage>
</organism>
<feature type="transmembrane region" description="Helical" evidence="15">
    <location>
        <begin position="224"/>
        <end position="243"/>
    </location>
</feature>
<evidence type="ECO:0000256" key="6">
    <source>
        <dbReference type="ARBA" id="ARBA00023136"/>
    </source>
</evidence>
<keyword evidence="5 15" id="KW-1133">Transmembrane helix</keyword>
<comment type="catalytic activity">
    <reaction evidence="7">
        <text>D-galactose(in) = D-galactose(out)</text>
        <dbReference type="Rhea" id="RHEA:34915"/>
        <dbReference type="ChEBI" id="CHEBI:4139"/>
    </reaction>
    <physiologicalReaction direction="right-to-left" evidence="7">
        <dbReference type="Rhea" id="RHEA:34917"/>
    </physiologicalReaction>
</comment>
<feature type="transmembrane region" description="Helical" evidence="15">
    <location>
        <begin position="335"/>
        <end position="358"/>
    </location>
</feature>
<dbReference type="OrthoDB" id="4540492at2759"/>
<comment type="similarity">
    <text evidence="14">Belongs to the major facilitator superfamily. Sugar transporter (TC 2.A.1.1) family.</text>
</comment>
<dbReference type="Proteomes" id="UP000794436">
    <property type="component" value="Unassembled WGS sequence"/>
</dbReference>
<feature type="transmembrane region" description="Helical" evidence="15">
    <location>
        <begin position="398"/>
        <end position="420"/>
    </location>
</feature>
<dbReference type="PANTHER" id="PTHR23503:SF8">
    <property type="entry name" value="FACILITATED GLUCOSE TRANSPORTER PROTEIN 1"/>
    <property type="match status" value="1"/>
</dbReference>
<feature type="transmembrane region" description="Helical" evidence="15">
    <location>
        <begin position="489"/>
        <end position="509"/>
    </location>
</feature>
<dbReference type="PANTHER" id="PTHR23503">
    <property type="entry name" value="SOLUTE CARRIER FAMILY 2"/>
    <property type="match status" value="1"/>
</dbReference>
<comment type="catalytic activity">
    <reaction evidence="9">
        <text>D-xylose(out) = D-xylose(in)</text>
        <dbReference type="Rhea" id="RHEA:78427"/>
        <dbReference type="ChEBI" id="CHEBI:53455"/>
    </reaction>
    <physiologicalReaction direction="left-to-right" evidence="9">
        <dbReference type="Rhea" id="RHEA:78428"/>
    </physiologicalReaction>
</comment>
<dbReference type="NCBIfam" id="TIGR00879">
    <property type="entry name" value="SP"/>
    <property type="match status" value="1"/>
</dbReference>
<evidence type="ECO:0000313" key="17">
    <source>
        <dbReference type="EMBL" id="TMW68999.1"/>
    </source>
</evidence>
<dbReference type="GO" id="GO:0015149">
    <property type="term" value="F:hexose transmembrane transporter activity"/>
    <property type="evidence" value="ECO:0007669"/>
    <property type="project" value="TreeGrafter"/>
</dbReference>